<dbReference type="RefSeq" id="WP_074983821.1">
    <property type="nucleotide sequence ID" value="NZ_FOLS01000029.1"/>
</dbReference>
<dbReference type="Pfam" id="PF18657">
    <property type="entry name" value="YDG"/>
    <property type="match status" value="14"/>
</dbReference>
<organism evidence="6 7">
    <name type="scientific">Pseudomonas citronellolis</name>
    <dbReference type="NCBI Taxonomy" id="53408"/>
    <lineage>
        <taxon>Bacteria</taxon>
        <taxon>Pseudomonadati</taxon>
        <taxon>Pseudomonadota</taxon>
        <taxon>Gammaproteobacteria</taxon>
        <taxon>Pseudomonadales</taxon>
        <taxon>Pseudomonadaceae</taxon>
        <taxon>Pseudomonas</taxon>
    </lineage>
</organism>
<dbReference type="EMBL" id="FOLS01000029">
    <property type="protein sequence ID" value="SFD56849.1"/>
    <property type="molecule type" value="Genomic_DNA"/>
</dbReference>
<keyword evidence="3" id="KW-0732">Signal</keyword>
<comment type="subcellular location">
    <subcellularLocation>
        <location evidence="1">Secreted</location>
    </subcellularLocation>
</comment>
<evidence type="ECO:0000259" key="5">
    <source>
        <dbReference type="SMART" id="SM00912"/>
    </source>
</evidence>
<keyword evidence="2" id="KW-0964">Secreted</keyword>
<evidence type="ECO:0000256" key="1">
    <source>
        <dbReference type="ARBA" id="ARBA00004613"/>
    </source>
</evidence>
<accession>A0AAQ1KL26</accession>
<evidence type="ECO:0000256" key="3">
    <source>
        <dbReference type="ARBA" id="ARBA00022729"/>
    </source>
</evidence>
<dbReference type="InterPro" id="IPR008638">
    <property type="entry name" value="FhaB/CdiA-like_TPS"/>
</dbReference>
<dbReference type="InterPro" id="IPR011050">
    <property type="entry name" value="Pectin_lyase_fold/virulence"/>
</dbReference>
<dbReference type="InterPro" id="IPR041248">
    <property type="entry name" value="YDG"/>
</dbReference>
<dbReference type="Gene3D" id="2.160.20.10">
    <property type="entry name" value="Single-stranded right-handed beta-helix, Pectin lyase-like"/>
    <property type="match status" value="1"/>
</dbReference>
<evidence type="ECO:0000313" key="6">
    <source>
        <dbReference type="EMBL" id="SFD56849.1"/>
    </source>
</evidence>
<name>A0AAQ1KL26_9PSED</name>
<dbReference type="Proteomes" id="UP000183385">
    <property type="component" value="Unassembled WGS sequence"/>
</dbReference>
<protein>
    <submittedName>
        <fullName evidence="6">Filamentous hemagglutinin family N-terminal domain-containing protein</fullName>
    </submittedName>
</protein>
<evidence type="ECO:0000256" key="4">
    <source>
        <dbReference type="SAM" id="MobiDB-lite"/>
    </source>
</evidence>
<reference evidence="6 7" key="1">
    <citation type="submission" date="2016-10" db="EMBL/GenBank/DDBJ databases">
        <authorList>
            <person name="Varghese N."/>
            <person name="Submissions S."/>
        </authorList>
    </citation>
    <scope>NUCLEOTIDE SEQUENCE [LARGE SCALE GENOMIC DNA]</scope>
    <source>
        <strain evidence="6 7">LMG 18378</strain>
    </source>
</reference>
<dbReference type="PANTHER" id="PTHR12338:SF8">
    <property type="entry name" value="HEME_HEMOPEXIN-BINDING PROTEIN"/>
    <property type="match status" value="1"/>
</dbReference>
<dbReference type="InterPro" id="IPR050909">
    <property type="entry name" value="Bact_Autotransporter_VF"/>
</dbReference>
<dbReference type="SUPFAM" id="SSF51126">
    <property type="entry name" value="Pectin lyase-like"/>
    <property type="match status" value="1"/>
</dbReference>
<feature type="region of interest" description="Disordered" evidence="4">
    <location>
        <begin position="1798"/>
        <end position="1817"/>
    </location>
</feature>
<dbReference type="InterPro" id="IPR012334">
    <property type="entry name" value="Pectin_lyas_fold"/>
</dbReference>
<dbReference type="NCBIfam" id="TIGR01901">
    <property type="entry name" value="adhes_NPXG"/>
    <property type="match status" value="1"/>
</dbReference>
<gene>
    <name evidence="6" type="ORF">SAMN05216577_12945</name>
</gene>
<sequence length="2508" mass="247956">MSASLNHVYRLVWSDTAQAYVAVAENSTARGKRGGVVGILAALGLLGGGMAQAADLPTGGSIVAGAGSISQSGAQMTIQQNSNRLVTNWNSFDVGADARVQFQQPGRDSVALNRVVGGGNASQILGKLDANGQVWLLNPNGVVIGQGAQVNVGGLVASSLNISDADFMAGKTRLGGGSGAGAVVNQGSIKTADGGVVALIGPQVRNSGSIETPSGSSVLAAGEQVSLDFTGDGLVSVNVDRGVLDALVRNDGRISADGGSVVLSARSADAAISSVVNNSGVIEAHGLVARNGRILLDGDGDSGLTQVAGTLDASSSQGAGGSLVVTGNRVELAQGARLDASGSSGGGDIKVGGGWQGQDASVRNAQQVSVASGAELRADATVQGDGGQVVAWSDGDNSFAGSISVRGGAQGGDGGKAEVSGKQTLSYAGVADARAAKGRTGDLLLDPTNITVSGGSGSSGNWSSGSGNVTVYEQTLEAQGANVLMTATGAITFGDLTQNGGDGTISMQDNVSLRVEAGNSSNSNSSITFANPNNTIEVFGTGSLYFQSGGTGTGSISNVANLIAHGAGDNPAVSALPVHNVNSAGSGTPGAGSITLLGADGLTIAGALTTNGGYVRLSSDSDTGGKGALTINTPISTNGGNLYLSFGTTNYAESIATLNSDITLGAGRLYFGDAMGSLGMGGSTGEKRLAGKLSLSGDVNFSTPLTMLGGASIYTDGDINFTSNVNLQTGDKALTLRAENIDFSQATLQNINTASIVLEPWDIGTDIALDGTDGIASATTFTQLTGIRNLTIGRADGTGTTTVNSSGFSFDANNNLTLLNGNLVVNGALENTSSTGHAIVSAGVGDVQINGGGSISAHGSGDAVVAAAARNFINNTGANALLTSNSNGRWLTYSSDPRDDLRGGLDVDFKQYNANYGDPSLVVAQSSGNGHLYSVAPTVDVKLVGTVEKTYDGNDSAAAGTTNLSMANFDVNTDPAAPGATNGAIDGDDIQLIVSGWGSARYDDKNAGSGKTVTVDGVALGTASNQTLNGGKSVAVYGYQLSSGSVSGDVGVVDKKVLTATADVADKVYDGNTNAQLSNLSLVGVVAGDEGQVASTGSTGSFADKNAGSDKSVTGSGIGLSGAEAGNYSFDTAAQIGTADIARKVLTATADVADKVYDGNTNAQLSNVNLVGVVAGDEGQVVSTGVTGTFSDKNAGSDKSVNGSGVGLSGAEAGNYSFDTAAQIGTADITRKVLTATADVADKVYDGNTNAQLSNVNLVGVVAGDEGEVAGSGSGSFVDKNAGSDKAVSGSGVILSGSEAGNYSFDGTAQIGTADIARKALTATADVADKVYDGNTSAQLSNVSLVGVVAGDEGEVVSTGAIGSFVDKNAGNDKSVSGSGIGLTGAEANNYSFDTSAAIGTADITRKVLTATADVADKVYDGNANAQLNNVSLVGVVAGDEGQVASTGAIGSFADKNAGSDKSVSGSGIGLTGAEANNYSFDTAAQVGTADITRKVLTATADVADKVYDGSTDAQLSNVNLVGVIAGDEGEVVSTGVTGSFADKNAGADKSVTGSGIGLSGTEAGNYSFDTAAQIGTADITRKMLTATANVADKVYDGNTDAQLSDIALVGVVAGDEGKVAGNGSGSFVDRNAGNDKSVSGSNVALSGDEASNYSFDTGARIGTADITRKVLTATADVADKVYDGNTNTQLSNVNLVGVVAGDEGQVASTGVTGSFADKNAGTDKSVSGSGIGLTGAEAGNYSFDTAAQIGTADIDRKVLTATADVADKVYDGNTNAQLSNIGLVGVVAGDEDKVAGSGSGSFADKNAGSDKSVSGSGVALSGDEAGNYSFDTTAQIGTADITRKALTATADVADKVYDGSTDAQLSNVNLVGVVAGDEGQVVSTGVTGSFADKNAGNDKSVSGSGIGLTGAEANNYSFDTAAQIGTADINRKVLTATADVTDKVYDGNTNAQLSNVNLVGVVAGDEGAVVGTGSTGSFADRNAGNDKAVSGSGIALSGSEAGNYSFDTTAQIGAADISRKVLTGTADVADKVYDGTTNAQLGNIGLVGVVAGDEGKVAGSGAGSFADKNAGSDKSVSGSGVALSGAEAGNYSFDTTARIGTADITRKVLTGTADVADKVYDGNTNAQLTNVGLVGVVAGDEGRVVGIGSTGSFVDKNAGNDKSVSGSGISLAGAEAGNYSFDTGATVGTADIARKTLGGTLLVGDKTYDGSTRAPVQGVELSGVVAGDDVRATANGLYATPSAGQGKAVSAVDLLLAGGDAGNYRIDPAQLQGTGSIEAPLYNPVGLINEPKGANATAVAVEQQSQRVQVTAPTDSLPQASTQLFSDASRQAAAPADIPVGSELLLQDAVLSGGGRQSLMLDDAPAELAQVNTLALFRVDVGSEPSGKGLFRATDLGNSITLEPVSAARQQAPDLGQETGQWASGAVARANGELLPLKVALVKDGTLRVAVRGLDDDDSDEDLASFGLALAKQRLGVTVPGVRAIVIERVAGSAWRGSASGIQLVSR</sequence>
<feature type="domain" description="Filamentous haemagglutinin FhaB/tRNA nuclease CdiA-like TPS" evidence="5">
    <location>
        <begin position="53"/>
        <end position="166"/>
    </location>
</feature>
<proteinExistence type="predicted"/>
<dbReference type="SMART" id="SM00912">
    <property type="entry name" value="Haemagg_act"/>
    <property type="match status" value="1"/>
</dbReference>
<dbReference type="PANTHER" id="PTHR12338">
    <property type="entry name" value="AUTOTRANSPORTER"/>
    <property type="match status" value="1"/>
</dbReference>
<keyword evidence="7" id="KW-1185">Reference proteome</keyword>
<comment type="caution">
    <text evidence="6">The sequence shown here is derived from an EMBL/GenBank/DDBJ whole genome shotgun (WGS) entry which is preliminary data.</text>
</comment>
<dbReference type="InterPro" id="IPR024973">
    <property type="entry name" value="ESPR"/>
</dbReference>
<dbReference type="GO" id="GO:0005576">
    <property type="term" value="C:extracellular region"/>
    <property type="evidence" value="ECO:0007669"/>
    <property type="project" value="UniProtKB-SubCell"/>
</dbReference>
<dbReference type="Pfam" id="PF13018">
    <property type="entry name" value="ESPR"/>
    <property type="match status" value="1"/>
</dbReference>
<evidence type="ECO:0000313" key="7">
    <source>
        <dbReference type="Proteomes" id="UP000183385"/>
    </source>
</evidence>
<evidence type="ECO:0000256" key="2">
    <source>
        <dbReference type="ARBA" id="ARBA00022525"/>
    </source>
</evidence>
<dbReference type="Pfam" id="PF05860">
    <property type="entry name" value="TPS"/>
    <property type="match status" value="1"/>
</dbReference>